<reference evidence="3 4" key="1">
    <citation type="journal article" date="2016" name="Sci. Rep.">
        <title>The Dendrobium catenatum Lindl. genome sequence provides insights into polysaccharide synthase, floral development and adaptive evolution.</title>
        <authorList>
            <person name="Zhang G.Q."/>
            <person name="Xu Q."/>
            <person name="Bian C."/>
            <person name="Tsai W.C."/>
            <person name="Yeh C.M."/>
            <person name="Liu K.W."/>
            <person name="Yoshida K."/>
            <person name="Zhang L.S."/>
            <person name="Chang S.B."/>
            <person name="Chen F."/>
            <person name="Shi Y."/>
            <person name="Su Y.Y."/>
            <person name="Zhang Y.Q."/>
            <person name="Chen L.J."/>
            <person name="Yin Y."/>
            <person name="Lin M."/>
            <person name="Huang H."/>
            <person name="Deng H."/>
            <person name="Wang Z.W."/>
            <person name="Zhu S.L."/>
            <person name="Zhao X."/>
            <person name="Deng C."/>
            <person name="Niu S.C."/>
            <person name="Huang J."/>
            <person name="Wang M."/>
            <person name="Liu G.H."/>
            <person name="Yang H.J."/>
            <person name="Xiao X.J."/>
            <person name="Hsiao Y.Y."/>
            <person name="Wu W.L."/>
            <person name="Chen Y.Y."/>
            <person name="Mitsuda N."/>
            <person name="Ohme-Takagi M."/>
            <person name="Luo Y.B."/>
            <person name="Van de Peer Y."/>
            <person name="Liu Z.J."/>
        </authorList>
    </citation>
    <scope>NUCLEOTIDE SEQUENCE [LARGE SCALE GENOMIC DNA]</scope>
    <source>
        <tissue evidence="3">The whole plant</tissue>
    </source>
</reference>
<keyword evidence="2" id="KW-1133">Transmembrane helix</keyword>
<gene>
    <name evidence="3" type="ORF">MA16_Dca015675</name>
</gene>
<evidence type="ECO:0000313" key="4">
    <source>
        <dbReference type="Proteomes" id="UP000233837"/>
    </source>
</evidence>
<dbReference type="AlphaFoldDB" id="A0A2I0WZX0"/>
<feature type="region of interest" description="Disordered" evidence="1">
    <location>
        <begin position="92"/>
        <end position="114"/>
    </location>
</feature>
<dbReference type="PANTHER" id="PTHR34188:SF5">
    <property type="entry name" value="OS05G0131900 PROTEIN"/>
    <property type="match status" value="1"/>
</dbReference>
<protein>
    <submittedName>
        <fullName evidence="3">Uncharacterized protein</fullName>
    </submittedName>
</protein>
<reference evidence="3 4" key="2">
    <citation type="journal article" date="2017" name="Nature">
        <title>The Apostasia genome and the evolution of orchids.</title>
        <authorList>
            <person name="Zhang G.Q."/>
            <person name="Liu K.W."/>
            <person name="Li Z."/>
            <person name="Lohaus R."/>
            <person name="Hsiao Y.Y."/>
            <person name="Niu S.C."/>
            <person name="Wang J.Y."/>
            <person name="Lin Y.C."/>
            <person name="Xu Q."/>
            <person name="Chen L.J."/>
            <person name="Yoshida K."/>
            <person name="Fujiwara S."/>
            <person name="Wang Z.W."/>
            <person name="Zhang Y.Q."/>
            <person name="Mitsuda N."/>
            <person name="Wang M."/>
            <person name="Liu G.H."/>
            <person name="Pecoraro L."/>
            <person name="Huang H.X."/>
            <person name="Xiao X.J."/>
            <person name="Lin M."/>
            <person name="Wu X.Y."/>
            <person name="Wu W.L."/>
            <person name="Chen Y.Y."/>
            <person name="Chang S.B."/>
            <person name="Sakamoto S."/>
            <person name="Ohme-Takagi M."/>
            <person name="Yagi M."/>
            <person name="Zeng S.J."/>
            <person name="Shen C.Y."/>
            <person name="Yeh C.M."/>
            <person name="Luo Y.B."/>
            <person name="Tsai W.C."/>
            <person name="Van de Peer Y."/>
            <person name="Liu Z.J."/>
        </authorList>
    </citation>
    <scope>NUCLEOTIDE SEQUENCE [LARGE SCALE GENOMIC DNA]</scope>
    <source>
        <tissue evidence="3">The whole plant</tissue>
    </source>
</reference>
<dbReference type="OrthoDB" id="1899142at2759"/>
<sequence>MPSGGEIDIVIDMASSTNTAIENMHNVGEGKNSLCEVWSGFVVCDRSIRSQEALGFENKLHDCAEVRLENGEALLVNKRVVGDEKVEKVVGAENPKKKGCKKPPKPPRPPRPLSLDFADQKLVREISELAMLKKAKADRMKILKKIKNGKSASSSAGNTFALVVSLIFCIVIFWQGVFPKGRTNSTFLGSPQSTIGTTATSSSSSSSISIEFYRNVSINTGSS</sequence>
<accession>A0A2I0WZX0</accession>
<dbReference type="EMBL" id="KZ502277">
    <property type="protein sequence ID" value="PKU81199.1"/>
    <property type="molecule type" value="Genomic_DNA"/>
</dbReference>
<keyword evidence="4" id="KW-1185">Reference proteome</keyword>
<proteinExistence type="predicted"/>
<evidence type="ECO:0000313" key="3">
    <source>
        <dbReference type="EMBL" id="PKU81199.1"/>
    </source>
</evidence>
<dbReference type="Proteomes" id="UP000233837">
    <property type="component" value="Unassembled WGS sequence"/>
</dbReference>
<keyword evidence="2" id="KW-0812">Transmembrane</keyword>
<name>A0A2I0WZX0_9ASPA</name>
<keyword evidence="2" id="KW-0472">Membrane</keyword>
<feature type="transmembrane region" description="Helical" evidence="2">
    <location>
        <begin position="160"/>
        <end position="178"/>
    </location>
</feature>
<dbReference type="PANTHER" id="PTHR34188">
    <property type="entry name" value="OS01G0299500 PROTEIN"/>
    <property type="match status" value="1"/>
</dbReference>
<organism evidence="3 4">
    <name type="scientific">Dendrobium catenatum</name>
    <dbReference type="NCBI Taxonomy" id="906689"/>
    <lineage>
        <taxon>Eukaryota</taxon>
        <taxon>Viridiplantae</taxon>
        <taxon>Streptophyta</taxon>
        <taxon>Embryophyta</taxon>
        <taxon>Tracheophyta</taxon>
        <taxon>Spermatophyta</taxon>
        <taxon>Magnoliopsida</taxon>
        <taxon>Liliopsida</taxon>
        <taxon>Asparagales</taxon>
        <taxon>Orchidaceae</taxon>
        <taxon>Epidendroideae</taxon>
        <taxon>Malaxideae</taxon>
        <taxon>Dendrobiinae</taxon>
        <taxon>Dendrobium</taxon>
    </lineage>
</organism>
<evidence type="ECO:0000256" key="2">
    <source>
        <dbReference type="SAM" id="Phobius"/>
    </source>
</evidence>
<evidence type="ECO:0000256" key="1">
    <source>
        <dbReference type="SAM" id="MobiDB-lite"/>
    </source>
</evidence>